<proteinExistence type="predicted"/>
<feature type="compositionally biased region" description="Basic residues" evidence="1">
    <location>
        <begin position="466"/>
        <end position="479"/>
    </location>
</feature>
<feature type="region of interest" description="Disordered" evidence="1">
    <location>
        <begin position="200"/>
        <end position="233"/>
    </location>
</feature>
<name>A0A1X6P6R0_PORUM</name>
<keyword evidence="3" id="KW-1185">Reference proteome</keyword>
<feature type="region of interest" description="Disordered" evidence="1">
    <location>
        <begin position="265"/>
        <end position="286"/>
    </location>
</feature>
<feature type="compositionally biased region" description="Basic and acidic residues" evidence="1">
    <location>
        <begin position="997"/>
        <end position="1006"/>
    </location>
</feature>
<dbReference type="AlphaFoldDB" id="A0A1X6P6R0"/>
<dbReference type="OrthoDB" id="10691354at2759"/>
<feature type="region of interest" description="Disordered" evidence="1">
    <location>
        <begin position="853"/>
        <end position="965"/>
    </location>
</feature>
<dbReference type="EMBL" id="KV918863">
    <property type="protein sequence ID" value="OSX76527.1"/>
    <property type="molecule type" value="Genomic_DNA"/>
</dbReference>
<sequence length="1037" mass="111389">MHLTQSLAARPVPHAAGARTRCTTADGGCEDEETAQDGLRFKASCFLAHADAHTMRSHDPFRNLAVHERQLLIGCPFAQIADSTFATVPHEKRKGATRRSETCHDYNSLWQRRPSTPRASARHACQNARVSAGKKTPCEGGVRPTANTFKDSVHPLRQSTFAIRGSSSPSGRAPSPPPSTFTTPPWRPRLLSLRAPMLRVLKPTTPHDRPNTTDPDTRSAAKDCTWKRSRERVHNHSRPITNVRSMVDAKRFDFSGTCVTRPASVMTASPRRKTTAPRNASRPYEGDDVERVDLAERHHVSGGANVPNRVDALAAAEVTDLADFGQRRRAAGGCPRRPPQRRNLRHACVAGAPPGRAERRGHVKGAIVLVHRKLVEHRPANDAAAAVRRALRPIVDVKLVDGRVESRAVIVGRRRRLGRGSPPAVPGADENGNGPHHLPVVGCGHIHRADARVDGVAARKDGRTRPERRRRRVRVKRQRHDGEDVVARKRRRPVRAGARRHVASGDPPAGIPRRLGAEAREPILERGGPDEGLVDLLGLRFRQTNDVAAGAGAVAGRPKRQVPPRWRGRGEDEARDPPHGAGADVPPLQAGGREELGRPPVARVDDPHDRQLPARRPRLACRDGPRRELHHVRADRGARAVGNDHPRRRHIRLPRRRRGWRGREHPPPPPDNQQPPARAEEHLCRRQAASEGQDARLDAVPPPRRSRHHPQRRVDERIHRRAVRLDDIRFGHALDLGVGVGKVDARLPAATAAVIRRFDDGGTGGSARKAAEDAAGQPPGAAPKPVRADAGDRLAADIVEEGRAGGEGREAPAVGGGGGATAVAGVAARAAAATAAAAMAAAAAATVRDGDADGGGLEGGGHQWGTLPAGHPGGAASPSTRPPSDDGGRRARRRTALFTATPPGTEPPHRRCGGGRPAGRPRRVGRRRPVSAAHSAPAGGGPPRRRQARAAAGRAAPAVRDGAVGRSRRRTLCPCAGGGQTVPSVRDARARRLVGRQQKDGSDADTTRATLGGAARESVTPRSRTVRGLQVVELRFQ</sequence>
<accession>A0A1X6P6R0</accession>
<feature type="compositionally biased region" description="Basic and acidic residues" evidence="1">
    <location>
        <begin position="447"/>
        <end position="465"/>
    </location>
</feature>
<feature type="compositionally biased region" description="Basic and acidic residues" evidence="1">
    <location>
        <begin position="592"/>
        <end position="612"/>
    </location>
</feature>
<feature type="compositionally biased region" description="Basic residues" evidence="1">
    <location>
        <begin position="646"/>
        <end position="660"/>
    </location>
</feature>
<feature type="region of interest" description="Disordered" evidence="1">
    <location>
        <begin position="550"/>
        <end position="714"/>
    </location>
</feature>
<feature type="compositionally biased region" description="Basic residues" evidence="1">
    <location>
        <begin position="488"/>
        <end position="502"/>
    </location>
</feature>
<evidence type="ECO:0000256" key="1">
    <source>
        <dbReference type="SAM" id="MobiDB-lite"/>
    </source>
</evidence>
<feature type="compositionally biased region" description="Low complexity" evidence="1">
    <location>
        <begin position="164"/>
        <end position="173"/>
    </location>
</feature>
<evidence type="ECO:0000313" key="2">
    <source>
        <dbReference type="EMBL" id="OSX76527.1"/>
    </source>
</evidence>
<feature type="compositionally biased region" description="Basic and acidic residues" evidence="1">
    <location>
        <begin position="620"/>
        <end position="645"/>
    </location>
</feature>
<feature type="compositionally biased region" description="Gly residues" evidence="1">
    <location>
        <begin position="853"/>
        <end position="863"/>
    </location>
</feature>
<feature type="region of interest" description="Disordered" evidence="1">
    <location>
        <begin position="994"/>
        <end position="1024"/>
    </location>
</feature>
<organism evidence="2 3">
    <name type="scientific">Porphyra umbilicalis</name>
    <name type="common">Purple laver</name>
    <name type="synonym">Red alga</name>
    <dbReference type="NCBI Taxonomy" id="2786"/>
    <lineage>
        <taxon>Eukaryota</taxon>
        <taxon>Rhodophyta</taxon>
        <taxon>Bangiophyceae</taxon>
        <taxon>Bangiales</taxon>
        <taxon>Bangiaceae</taxon>
        <taxon>Porphyra</taxon>
    </lineage>
</organism>
<feature type="compositionally biased region" description="Basic and acidic residues" evidence="1">
    <location>
        <begin position="205"/>
        <end position="233"/>
    </location>
</feature>
<feature type="compositionally biased region" description="Low complexity" evidence="1">
    <location>
        <begin position="773"/>
        <end position="785"/>
    </location>
</feature>
<dbReference type="Proteomes" id="UP000218209">
    <property type="component" value="Unassembled WGS sequence"/>
</dbReference>
<protein>
    <submittedName>
        <fullName evidence="2">Uncharacterized protein</fullName>
    </submittedName>
</protein>
<feature type="compositionally biased region" description="Low complexity" evidence="1">
    <location>
        <begin position="949"/>
        <end position="965"/>
    </location>
</feature>
<feature type="region of interest" description="Disordered" evidence="1">
    <location>
        <begin position="162"/>
        <end position="188"/>
    </location>
</feature>
<feature type="compositionally biased region" description="Basic residues" evidence="1">
    <location>
        <begin position="919"/>
        <end position="929"/>
    </location>
</feature>
<evidence type="ECO:0000313" key="3">
    <source>
        <dbReference type="Proteomes" id="UP000218209"/>
    </source>
</evidence>
<feature type="region of interest" description="Disordered" evidence="1">
    <location>
        <begin position="417"/>
        <end position="514"/>
    </location>
</feature>
<feature type="region of interest" description="Disordered" evidence="1">
    <location>
        <begin position="758"/>
        <end position="789"/>
    </location>
</feature>
<gene>
    <name evidence="2" type="ORF">BU14_0187s0006</name>
</gene>
<reference evidence="2 3" key="1">
    <citation type="submission" date="2017-03" db="EMBL/GenBank/DDBJ databases">
        <title>WGS assembly of Porphyra umbilicalis.</title>
        <authorList>
            <person name="Brawley S.H."/>
            <person name="Blouin N.A."/>
            <person name="Ficko-Blean E."/>
            <person name="Wheeler G.L."/>
            <person name="Lohr M."/>
            <person name="Goodson H.V."/>
            <person name="Jenkins J.W."/>
            <person name="Blaby-Haas C.E."/>
            <person name="Helliwell K.E."/>
            <person name="Chan C."/>
            <person name="Marriage T."/>
            <person name="Bhattacharya D."/>
            <person name="Klein A.S."/>
            <person name="Badis Y."/>
            <person name="Brodie J."/>
            <person name="Cao Y."/>
            <person name="Collen J."/>
            <person name="Dittami S.M."/>
            <person name="Gachon C.M."/>
            <person name="Green B.R."/>
            <person name="Karpowicz S."/>
            <person name="Kim J.W."/>
            <person name="Kudahl U."/>
            <person name="Lin S."/>
            <person name="Michel G."/>
            <person name="Mittag M."/>
            <person name="Olson B.J."/>
            <person name="Pangilinan J."/>
            <person name="Peng Y."/>
            <person name="Qiu H."/>
            <person name="Shu S."/>
            <person name="Singer J.T."/>
            <person name="Smith A.G."/>
            <person name="Sprecher B.N."/>
            <person name="Wagner V."/>
            <person name="Wang W."/>
            <person name="Wang Z.-Y."/>
            <person name="Yan J."/>
            <person name="Yarish C."/>
            <person name="Zoeuner-Riek S."/>
            <person name="Zhuang Y."/>
            <person name="Zou Y."/>
            <person name="Lindquist E.A."/>
            <person name="Grimwood J."/>
            <person name="Barry K."/>
            <person name="Rokhsar D.S."/>
            <person name="Schmutz J."/>
            <person name="Stiller J.W."/>
            <person name="Grossman A.R."/>
            <person name="Prochnik S.E."/>
        </authorList>
    </citation>
    <scope>NUCLEOTIDE SEQUENCE [LARGE SCALE GENOMIC DNA]</scope>
    <source>
        <strain evidence="2">4086291</strain>
    </source>
</reference>
<feature type="compositionally biased region" description="Basic and acidic residues" evidence="1">
    <location>
        <begin position="568"/>
        <end position="578"/>
    </location>
</feature>